<evidence type="ECO:0000313" key="3">
    <source>
        <dbReference type="Proteomes" id="UP000468828"/>
    </source>
</evidence>
<evidence type="ECO:0000313" key="2">
    <source>
        <dbReference type="EMBL" id="NEN51777.1"/>
    </source>
</evidence>
<accession>A0A6P0H7I9</accession>
<dbReference type="EMBL" id="JAAGWB010000035">
    <property type="protein sequence ID" value="NEN51777.1"/>
    <property type="molecule type" value="Genomic_DNA"/>
</dbReference>
<evidence type="ECO:0008006" key="5">
    <source>
        <dbReference type="Google" id="ProtNLM"/>
    </source>
</evidence>
<name>A0A6P0H7I9_9ACTN</name>
<organism evidence="2 4">
    <name type="scientific">Modestobacter muralis</name>
    <dbReference type="NCBI Taxonomy" id="1608614"/>
    <lineage>
        <taxon>Bacteria</taxon>
        <taxon>Bacillati</taxon>
        <taxon>Actinomycetota</taxon>
        <taxon>Actinomycetes</taxon>
        <taxon>Geodermatophilales</taxon>
        <taxon>Geodermatophilaceae</taxon>
        <taxon>Modestobacter</taxon>
    </lineage>
</organism>
<evidence type="ECO:0000313" key="1">
    <source>
        <dbReference type="EMBL" id="NEK94889.1"/>
    </source>
</evidence>
<dbReference type="Proteomes" id="UP000471152">
    <property type="component" value="Unassembled WGS sequence"/>
</dbReference>
<protein>
    <recommendedName>
        <fullName evidence="5">Type IV toxin-antitoxin system AbiEi family antitoxin domain-containing protein</fullName>
    </recommendedName>
</protein>
<dbReference type="AlphaFoldDB" id="A0A6P0H7I9"/>
<evidence type="ECO:0000313" key="4">
    <source>
        <dbReference type="Proteomes" id="UP000471152"/>
    </source>
</evidence>
<sequence length="294" mass="31711">MSPSAEPPFLVLRRQALDAGLVDDEIRRRRRRGDWSVLQRGAYLVGSAQPDPRQRHQLMVRATLAGLRVPGVVSHASAAVLHGLPLWGLPLRQVHVTRQPPARSGDEGRLRSHVARLAPHDVVLVDGTAVTSVARTVLDIARAVPFPAALAVADAALAADLTSPEELRTALDAAAGTRGSRSARRVVLAADRRSESVGESRSRALMLDAGLPLPDLQVEVRRSDGTLVGRCDFGWREHGLLGEFDGRVKYGRLLRPASTPGMPCSRRNDGRTPCGTRAVAWSAGSGRNWPHRAP</sequence>
<proteinExistence type="predicted"/>
<reference evidence="1 3" key="1">
    <citation type="submission" date="2020-01" db="EMBL/GenBank/DDBJ databases">
        <title>the WGS Modestobacter muralis CPCC 204518.</title>
        <authorList>
            <person name="Jiang Z."/>
        </authorList>
    </citation>
    <scope>NUCLEOTIDE SEQUENCE [LARGE SCALE GENOMIC DNA]</scope>
    <source>
        <strain evidence="1 3">DSM 100205</strain>
    </source>
</reference>
<dbReference type="EMBL" id="JAAGWH010000033">
    <property type="protein sequence ID" value="NEK94889.1"/>
    <property type="molecule type" value="Genomic_DNA"/>
</dbReference>
<comment type="caution">
    <text evidence="2">The sequence shown here is derived from an EMBL/GenBank/DDBJ whole genome shotgun (WGS) entry which is preliminary data.</text>
</comment>
<keyword evidence="3" id="KW-1185">Reference proteome</keyword>
<gene>
    <name evidence="2" type="ORF">G3R41_12665</name>
    <name evidence="1" type="ORF">GCU67_12010</name>
</gene>
<dbReference type="RefSeq" id="WP_163611453.1">
    <property type="nucleotide sequence ID" value="NZ_JAAGWB010000035.1"/>
</dbReference>
<reference evidence="2 4" key="2">
    <citation type="submission" date="2020-02" db="EMBL/GenBank/DDBJ databases">
        <title>The WGS of Modestobacter muralis DSM 100205.</title>
        <authorList>
            <person name="Jiang Z."/>
        </authorList>
    </citation>
    <scope>NUCLEOTIDE SEQUENCE [LARGE SCALE GENOMIC DNA]</scope>
    <source>
        <strain evidence="2 4">DSM 100205</strain>
    </source>
</reference>
<dbReference type="Proteomes" id="UP000468828">
    <property type="component" value="Unassembled WGS sequence"/>
</dbReference>